<evidence type="ECO:0008006" key="3">
    <source>
        <dbReference type="Google" id="ProtNLM"/>
    </source>
</evidence>
<dbReference type="EMBL" id="MU806129">
    <property type="protein sequence ID" value="KAJ3839410.1"/>
    <property type="molecule type" value="Genomic_DNA"/>
</dbReference>
<comment type="caution">
    <text evidence="1">The sequence shown here is derived from an EMBL/GenBank/DDBJ whole genome shotgun (WGS) entry which is preliminary data.</text>
</comment>
<dbReference type="SUPFAM" id="SSF53335">
    <property type="entry name" value="S-adenosyl-L-methionine-dependent methyltransferases"/>
    <property type="match status" value="2"/>
</dbReference>
<proteinExistence type="predicted"/>
<gene>
    <name evidence="1" type="ORF">F5878DRAFT_560787</name>
</gene>
<dbReference type="PANTHER" id="PTHR43591">
    <property type="entry name" value="METHYLTRANSFERASE"/>
    <property type="match status" value="1"/>
</dbReference>
<dbReference type="CDD" id="cd02440">
    <property type="entry name" value="AdoMet_MTases"/>
    <property type="match status" value="1"/>
</dbReference>
<reference evidence="1" key="1">
    <citation type="submission" date="2022-08" db="EMBL/GenBank/DDBJ databases">
        <authorList>
            <consortium name="DOE Joint Genome Institute"/>
            <person name="Min B."/>
            <person name="Riley R."/>
            <person name="Sierra-Patev S."/>
            <person name="Naranjo-Ortiz M."/>
            <person name="Looney B."/>
            <person name="Konkel Z."/>
            <person name="Slot J.C."/>
            <person name="Sakamoto Y."/>
            <person name="Steenwyk J.L."/>
            <person name="Rokas A."/>
            <person name="Carro J."/>
            <person name="Camarero S."/>
            <person name="Ferreira P."/>
            <person name="Molpeceres G."/>
            <person name="Ruiz-Duenas F.J."/>
            <person name="Serrano A."/>
            <person name="Henrissat B."/>
            <person name="Drula E."/>
            <person name="Hughes K.W."/>
            <person name="Mata J.L."/>
            <person name="Ishikawa N.K."/>
            <person name="Vargas-Isla R."/>
            <person name="Ushijima S."/>
            <person name="Smith C.A."/>
            <person name="Ahrendt S."/>
            <person name="Andreopoulos W."/>
            <person name="He G."/>
            <person name="Labutti K."/>
            <person name="Lipzen A."/>
            <person name="Ng V."/>
            <person name="Sandor L."/>
            <person name="Barry K."/>
            <person name="Martinez A.T."/>
            <person name="Xiao Y."/>
            <person name="Gibbons J.G."/>
            <person name="Terashima K."/>
            <person name="Hibbett D.S."/>
            <person name="Grigoriev I.V."/>
        </authorList>
    </citation>
    <scope>NUCLEOTIDE SEQUENCE</scope>
    <source>
        <strain evidence="1">TFB9207</strain>
    </source>
</reference>
<protein>
    <recommendedName>
        <fullName evidence="3">S-adenosyl-L-methionine-dependent methyltransferase</fullName>
    </recommendedName>
</protein>
<accession>A0AA38PB30</accession>
<sequence length="585" mass="65019">MREQSSHRFYASKHYLLPADNVETKRLNAQHNIVNNALGGKLSAVTAKFDSGDRVLESAAGSGIWALEYHEVNRENGVILDIECIDISSAQFPCTHSPKVHFSLNSVANLPKDWVDSFALAHQRFLVLALNDNLWHSAVSELFRVLRPGGWIELVEIEARDFSSWTVGPNSKKLASLINGLYDERTVMGNLSSYLPEILKDAGFIDVECELRHVPVGGEELSDTPHQVTDIEGYSSQLWQELWMGMKKPVIEAARGIQTLEEYEALVQDSANEWKTSKRAYTTFFIVIARKPYHDQTSERFYASKQYLLPADNAETRRLDAQHKMITSVFGGLSVAPIKLTNGDRVLESAAGSGIWALEFFEKNCTDGITLAIECIDISSAQFPANHPPQVHFSVNSVVNLPNPEWSDTFSYAHQRLLVAAMNDSRWRSAVPELFRVIRPGGWVELIEIEAQDFTSWSVGPNSTKLAGLVNGLYGDKGIVGDLGAYLPVVLKEAGFVGVRCEARRASIGGDADDTPHKVTDTKGYGSDMWRDLWMGIKGPVAAAGFYGMVANMEEYEALVEASAHEWKHSKEAYTTFYAILGRKP</sequence>
<dbReference type="Pfam" id="PF13489">
    <property type="entry name" value="Methyltransf_23"/>
    <property type="match status" value="1"/>
</dbReference>
<dbReference type="Gene3D" id="3.40.50.150">
    <property type="entry name" value="Vaccinia Virus protein VP39"/>
    <property type="match status" value="2"/>
</dbReference>
<dbReference type="AlphaFoldDB" id="A0AA38PB30"/>
<keyword evidence="2" id="KW-1185">Reference proteome</keyword>
<evidence type="ECO:0000313" key="2">
    <source>
        <dbReference type="Proteomes" id="UP001163846"/>
    </source>
</evidence>
<dbReference type="Proteomes" id="UP001163846">
    <property type="component" value="Unassembled WGS sequence"/>
</dbReference>
<evidence type="ECO:0000313" key="1">
    <source>
        <dbReference type="EMBL" id="KAJ3839410.1"/>
    </source>
</evidence>
<dbReference type="InterPro" id="IPR029063">
    <property type="entry name" value="SAM-dependent_MTases_sf"/>
</dbReference>
<name>A0AA38PB30_9AGAR</name>
<organism evidence="1 2">
    <name type="scientific">Lentinula raphanica</name>
    <dbReference type="NCBI Taxonomy" id="153919"/>
    <lineage>
        <taxon>Eukaryota</taxon>
        <taxon>Fungi</taxon>
        <taxon>Dikarya</taxon>
        <taxon>Basidiomycota</taxon>
        <taxon>Agaricomycotina</taxon>
        <taxon>Agaricomycetes</taxon>
        <taxon>Agaricomycetidae</taxon>
        <taxon>Agaricales</taxon>
        <taxon>Marasmiineae</taxon>
        <taxon>Omphalotaceae</taxon>
        <taxon>Lentinula</taxon>
    </lineage>
</organism>